<dbReference type="GO" id="GO:0006635">
    <property type="term" value="P:fatty acid beta-oxidation"/>
    <property type="evidence" value="ECO:0007669"/>
    <property type="project" value="TreeGrafter"/>
</dbReference>
<reference evidence="8" key="1">
    <citation type="submission" date="2022-11" db="UniProtKB">
        <authorList>
            <consortium name="WormBaseParasite"/>
        </authorList>
    </citation>
    <scope>IDENTIFICATION</scope>
</reference>
<dbReference type="InterPro" id="IPR042231">
    <property type="entry name" value="Cho/carn_acyl_trans_2"/>
</dbReference>
<dbReference type="PROSITE" id="PS00440">
    <property type="entry name" value="ACYLTRANSF_C_2"/>
    <property type="match status" value="1"/>
</dbReference>
<dbReference type="PANTHER" id="PTHR22589:SF16">
    <property type="entry name" value="CARNITINE O-PALMITOYLTRANSFERASE 2, MITOCHONDRIAL"/>
    <property type="match status" value="1"/>
</dbReference>
<dbReference type="Pfam" id="PF00755">
    <property type="entry name" value="Carn_acyltransf"/>
    <property type="match status" value="1"/>
</dbReference>
<dbReference type="GO" id="GO:0004095">
    <property type="term" value="F:carnitine O-palmitoyltransferase activity"/>
    <property type="evidence" value="ECO:0007669"/>
    <property type="project" value="TreeGrafter"/>
</dbReference>
<sequence>MRGLFSVPCHNRLKVSTHWISARRTAASGATDCTSHDWLSEACQLIHRSRLPTYHFQKSLLRLPVPDLTQSCDRYVDAVGAVFGAHSKEVADTNALVQDFTTGGMKEGRTLQKELKRYAQQNKHTSYISEPWFDMYLGSRVPCPINFNPFMMFAPDPDPSYNDQLIRATNLVISCGRFKKALDAELLKPEVFHMNPLKSDTETFERVCGLSPTAIRWLVAAFAFKAYPLDMSQYQSLFGGCRIPQRGKDRLHHNRNSKHFVVAHQGNFYTVKLFDQDDMLVTPKQIFASISHICNCAKSVGNKSHTNGEGVGSLTTLDRDSWADIRNELLGVDSKNQESLSAIEDGLFLLCLDDLRSTDPERLMYSLLCGDDGSNRWFDKCFQLIVDGNGQATINFEHSWGDGVAVLRLMEETLKDTTNNHFVQVGQGEHSDFSSTDGSVRKLDWHLNDTLRQKIRNAQKSHLEQSQKLGFGVVQHTALSKEAIKKAKLSPDAMMQLAFQLAFHSIYGTFVPTYESCSTAAFLKGRTECVRSSTSATRAAVKAFEALDKNGAGGGDQMRSFLRDCSDKHFKLVKEASMGKGFDRHFFGLRLAAERLGLEPHPLFTHPVYESMNHFVLSTSTLSTDTIYFGGFGPVVPDGIGIGYNVTDTKLGAVAIAYNDNRSAQEFTKALDVSLDKIRRIIGLHEN</sequence>
<dbReference type="Gene3D" id="3.30.559.70">
    <property type="entry name" value="Choline/Carnitine o-acyltransferase, domain 2"/>
    <property type="match status" value="1"/>
</dbReference>
<evidence type="ECO:0000256" key="2">
    <source>
        <dbReference type="ARBA" id="ARBA00022679"/>
    </source>
</evidence>
<dbReference type="SUPFAM" id="SSF52777">
    <property type="entry name" value="CoA-dependent acyltransferases"/>
    <property type="match status" value="2"/>
</dbReference>
<feature type="domain" description="Choline/carnitine acyltransferase" evidence="6">
    <location>
        <begin position="63"/>
        <end position="671"/>
    </location>
</feature>
<organism evidence="7 8">
    <name type="scientific">Globodera rostochiensis</name>
    <name type="common">Golden nematode worm</name>
    <name type="synonym">Heterodera rostochiensis</name>
    <dbReference type="NCBI Taxonomy" id="31243"/>
    <lineage>
        <taxon>Eukaryota</taxon>
        <taxon>Metazoa</taxon>
        <taxon>Ecdysozoa</taxon>
        <taxon>Nematoda</taxon>
        <taxon>Chromadorea</taxon>
        <taxon>Rhabditida</taxon>
        <taxon>Tylenchina</taxon>
        <taxon>Tylenchomorpha</taxon>
        <taxon>Tylenchoidea</taxon>
        <taxon>Heteroderidae</taxon>
        <taxon>Heteroderinae</taxon>
        <taxon>Globodera</taxon>
    </lineage>
</organism>
<evidence type="ECO:0000259" key="6">
    <source>
        <dbReference type="Pfam" id="PF00755"/>
    </source>
</evidence>
<name>A0A914HBT8_GLORO</name>
<evidence type="ECO:0000256" key="3">
    <source>
        <dbReference type="ARBA" id="ARBA00023315"/>
    </source>
</evidence>
<dbReference type="GO" id="GO:0005739">
    <property type="term" value="C:mitochondrion"/>
    <property type="evidence" value="ECO:0007669"/>
    <property type="project" value="TreeGrafter"/>
</dbReference>
<dbReference type="PANTHER" id="PTHR22589">
    <property type="entry name" value="CARNITINE O-ACYLTRANSFERASE"/>
    <property type="match status" value="1"/>
</dbReference>
<evidence type="ECO:0000256" key="4">
    <source>
        <dbReference type="PIRSR" id="PIRSR600542-1"/>
    </source>
</evidence>
<keyword evidence="2 5" id="KW-0808">Transferase</keyword>
<evidence type="ECO:0000313" key="8">
    <source>
        <dbReference type="WBParaSite" id="Gr19_v10_g15160.t1"/>
    </source>
</evidence>
<comment type="similarity">
    <text evidence="1 5">Belongs to the carnitine/choline acetyltransferase family.</text>
</comment>
<dbReference type="WBParaSite" id="Gr19_v10_g15160.t1">
    <property type="protein sequence ID" value="Gr19_v10_g15160.t1"/>
    <property type="gene ID" value="Gr19_v10_g15160"/>
</dbReference>
<dbReference type="InterPro" id="IPR023213">
    <property type="entry name" value="CAT-like_dom_sf"/>
</dbReference>
<dbReference type="AlphaFoldDB" id="A0A914HBT8"/>
<dbReference type="Proteomes" id="UP000887572">
    <property type="component" value="Unplaced"/>
</dbReference>
<dbReference type="InterPro" id="IPR000542">
    <property type="entry name" value="Carn_acyl_trans"/>
</dbReference>
<keyword evidence="3 5" id="KW-0012">Acyltransferase</keyword>
<evidence type="ECO:0000256" key="5">
    <source>
        <dbReference type="RuleBase" id="RU003801"/>
    </source>
</evidence>
<proteinExistence type="inferred from homology"/>
<evidence type="ECO:0000256" key="1">
    <source>
        <dbReference type="ARBA" id="ARBA00005232"/>
    </source>
</evidence>
<keyword evidence="7" id="KW-1185">Reference proteome</keyword>
<protein>
    <submittedName>
        <fullName evidence="8">Choline/carnitine acyltransferase domain-containing protein</fullName>
    </submittedName>
</protein>
<evidence type="ECO:0000313" key="7">
    <source>
        <dbReference type="Proteomes" id="UP000887572"/>
    </source>
</evidence>
<accession>A0A914HBT8</accession>
<feature type="active site" description="Proton acceptor" evidence="4">
    <location>
        <position position="398"/>
    </location>
</feature>
<dbReference type="Gene3D" id="3.30.559.10">
    <property type="entry name" value="Chloramphenicol acetyltransferase-like domain"/>
    <property type="match status" value="1"/>
</dbReference>
<dbReference type="InterPro" id="IPR039551">
    <property type="entry name" value="Cho/carn_acyl_trans"/>
</dbReference>